<name>A0ACC8XE40_9FIRM</name>
<evidence type="ECO:0000313" key="1">
    <source>
        <dbReference type="EMBL" id="ONI41172.1"/>
    </source>
</evidence>
<proteinExistence type="predicted"/>
<keyword evidence="1" id="KW-0067">ATP-binding</keyword>
<evidence type="ECO:0000313" key="2">
    <source>
        <dbReference type="Proteomes" id="UP000188637"/>
    </source>
</evidence>
<dbReference type="EMBL" id="LJHD01000223">
    <property type="protein sequence ID" value="ONI41172.1"/>
    <property type="molecule type" value="Genomic_DNA"/>
</dbReference>
<sequence>MAILDINNLNLTFHNKKKSTQILKDISFRVEEGECLCILGESGSGKSITMKSIMGLLDRNFEISGTAMFGDIDLLSVNKETLRKTRGKTMTMILQNPMVCFDSLYRVGVQIKETFQEHTSWSNAEIYNQSVNILNKMQIRHPEEVLKKYPHQLSGGMLQRIMIGIALALNPKILIADEPTTAIDSITQFEIMKEFIRLKEQKVTMIFITHDLGIASLIADRVLVMNKGCIVDQGSFVEIKENPTNNYTKQLVAKKMAVMASFKSIMGGVQ</sequence>
<gene>
    <name evidence="1" type="ORF">AN640_00240</name>
</gene>
<organism evidence="1 2">
    <name type="scientific">Candidatus Epulonipiscium fishelsonii</name>
    <dbReference type="NCBI Taxonomy" id="77094"/>
    <lineage>
        <taxon>Bacteria</taxon>
        <taxon>Bacillati</taxon>
        <taxon>Bacillota</taxon>
        <taxon>Clostridia</taxon>
        <taxon>Lachnospirales</taxon>
        <taxon>Lachnospiraceae</taxon>
        <taxon>Candidatus Epulonipiscium</taxon>
    </lineage>
</organism>
<protein>
    <submittedName>
        <fullName evidence="1">Nickel import ATP-binding protein NikD</fullName>
    </submittedName>
</protein>
<reference evidence="1" key="1">
    <citation type="submission" date="2016-08" db="EMBL/GenBank/DDBJ databases">
        <authorList>
            <person name="Ngugi D.K."/>
            <person name="Miyake S."/>
            <person name="Stingl U."/>
        </authorList>
    </citation>
    <scope>NUCLEOTIDE SEQUENCE</scope>
    <source>
        <strain evidence="1">SCG-D08WGA-EpuloA1</strain>
    </source>
</reference>
<accession>A0ACC8XE40</accession>
<comment type="caution">
    <text evidence="1">The sequence shown here is derived from an EMBL/GenBank/DDBJ whole genome shotgun (WGS) entry which is preliminary data.</text>
</comment>
<keyword evidence="1" id="KW-0547">Nucleotide-binding</keyword>
<keyword evidence="2" id="KW-1185">Reference proteome</keyword>
<dbReference type="Proteomes" id="UP000188637">
    <property type="component" value="Unassembled WGS sequence"/>
</dbReference>